<evidence type="ECO:0000313" key="2">
    <source>
        <dbReference type="Proteomes" id="UP000223906"/>
    </source>
</evidence>
<protein>
    <submittedName>
        <fullName evidence="1">Uncharacterized protein</fullName>
    </submittedName>
</protein>
<proteinExistence type="predicted"/>
<keyword evidence="2" id="KW-1185">Reference proteome</keyword>
<evidence type="ECO:0000313" key="1">
    <source>
        <dbReference type="EMBL" id="ARK07565.1"/>
    </source>
</evidence>
<organism evidence="1 2">
    <name type="scientific">Sphingobium phage Lacusarx</name>
    <dbReference type="NCBI Taxonomy" id="1980139"/>
    <lineage>
        <taxon>Viruses</taxon>
        <taxon>Duplodnaviria</taxon>
        <taxon>Heunggongvirae</taxon>
        <taxon>Uroviricota</taxon>
        <taxon>Caudoviricetes</taxon>
        <taxon>Lacusarxvirus</taxon>
        <taxon>Lacusarxvirus lacusarx</taxon>
    </lineage>
</organism>
<sequence length="261" mass="29506">MTKFLTPEEVAALPPETALVVDIETSHDHTVWIEREQVEQQMGDFLGDNDGRRFMIYDAPSGSMRHAQPIDRDAITNKQIVIEPKPLSESVADIQRFIENVVAHGKAYDSSGVLLVAPTGRAAAALAAYFAAATEPRRYHFPKLEVKPLSGSSASFAIIDEAAFGDQHSELAQAFDGLWPMPCWPDGSYADRIIELKNEYAKMDDWRRLYECRFPSPEDMTEKERKAAHRETYLRHNKVRSKKGGARIGERSRTYAYRGQF</sequence>
<gene>
    <name evidence="1" type="ORF">LAV_00190</name>
</gene>
<accession>A0A1W6DXD8</accession>
<reference evidence="1 2" key="1">
    <citation type="submission" date="2017-02" db="EMBL/GenBank/DDBJ databases">
        <title>The first characterized phage against a member of the ecologically important #sphingomonads reveals high dissimilarity against all other known phages.</title>
        <authorList>
            <person name="Nielsen T.K."/>
            <person name="Carstens A.B."/>
            <person name="Kot W."/>
            <person name="Lametsch R."/>
            <person name="Neve H."/>
            <person name="Hansen L.H."/>
        </authorList>
    </citation>
    <scope>NUCLEOTIDE SEQUENCE [LARGE SCALE GENOMIC DNA]</scope>
</reference>
<dbReference type="EMBL" id="KY629563">
    <property type="protein sequence ID" value="ARK07565.1"/>
    <property type="molecule type" value="Genomic_DNA"/>
</dbReference>
<name>A0A1W6DXD8_9CAUD</name>
<dbReference type="Proteomes" id="UP000223906">
    <property type="component" value="Segment"/>
</dbReference>